<organism evidence="1 2">
    <name type="scientific">Parashewanella curva</name>
    <dbReference type="NCBI Taxonomy" id="2338552"/>
    <lineage>
        <taxon>Bacteria</taxon>
        <taxon>Pseudomonadati</taxon>
        <taxon>Pseudomonadota</taxon>
        <taxon>Gammaproteobacteria</taxon>
        <taxon>Alteromonadales</taxon>
        <taxon>Shewanellaceae</taxon>
        <taxon>Parashewanella</taxon>
    </lineage>
</organism>
<reference evidence="1 2" key="1">
    <citation type="submission" date="2018-09" db="EMBL/GenBank/DDBJ databases">
        <title>Phylogeny of the Shewanellaceae, and recommendation for two new genera, Pseudoshewanella and Parashewanella.</title>
        <authorList>
            <person name="Wang G."/>
        </authorList>
    </citation>
    <scope>NUCLEOTIDE SEQUENCE [LARGE SCALE GENOMIC DNA]</scope>
    <source>
        <strain evidence="1 2">C51</strain>
    </source>
</reference>
<evidence type="ECO:0000313" key="1">
    <source>
        <dbReference type="EMBL" id="RLV58097.1"/>
    </source>
</evidence>
<comment type="caution">
    <text evidence="1">The sequence shown here is derived from an EMBL/GenBank/DDBJ whole genome shotgun (WGS) entry which is preliminary data.</text>
</comment>
<keyword evidence="2" id="KW-1185">Reference proteome</keyword>
<accession>A0A3L8PRR0</accession>
<gene>
    <name evidence="1" type="ORF">D5018_19060</name>
</gene>
<dbReference type="EMBL" id="QZEI01000098">
    <property type="protein sequence ID" value="RLV58097.1"/>
    <property type="molecule type" value="Genomic_DNA"/>
</dbReference>
<proteinExistence type="predicted"/>
<dbReference type="AlphaFoldDB" id="A0A3L8PRR0"/>
<dbReference type="Proteomes" id="UP000281474">
    <property type="component" value="Unassembled WGS sequence"/>
</dbReference>
<dbReference type="RefSeq" id="WP_121840574.1">
    <property type="nucleotide sequence ID" value="NZ_ML014847.1"/>
</dbReference>
<protein>
    <submittedName>
        <fullName evidence="1">Uncharacterized protein</fullName>
    </submittedName>
</protein>
<evidence type="ECO:0000313" key="2">
    <source>
        <dbReference type="Proteomes" id="UP000281474"/>
    </source>
</evidence>
<name>A0A3L8PRR0_9GAMM</name>
<sequence length="207" mass="23967">MAEVQTVSTSISSTFNTACDYLALEKTNYETFFNGVYYEVFKNKETRIIQDFLLTSGDLIILPSIKEPQFLPQREYDAIFSALYSLTTSELRAVDRHLYELTYHLICMGYQVFTDDELSWLQTEAPIGSRVNFVFNKVLQNVSESSQGAYLTILDFFQNNQELGDICSKMHEQYAITFSSQDGYFVYVLRDTYEVGEFPQFINPHLN</sequence>